<sequence length="61" mass="6744">MQDEPMKDLPDTRDEDQADAAKPSATLSRRKRSVAPVCAMGCESGYKQIGEDCVPENPEFE</sequence>
<reference evidence="2 4" key="1">
    <citation type="submission" date="2015-11" db="EMBL/GenBank/DDBJ databases">
        <title>Complete genome sequencing of a biphenyl-degrading bacterium, Pseudomonas putida KF715 (=NBRC110667).</title>
        <authorList>
            <person name="Suenaga H."/>
            <person name="Fujihara N."/>
            <person name="Watanabe T."/>
            <person name="Hirose J."/>
            <person name="Kimura N."/>
            <person name="Yamazoe A."/>
            <person name="Hosoyama A."/>
            <person name="Shimodaira J."/>
            <person name="Furukawa K."/>
        </authorList>
    </citation>
    <scope>NUCLEOTIDE SEQUENCE [LARGE SCALE GENOMIC DNA]</scope>
    <source>
        <strain evidence="2 4">KF715</strain>
    </source>
</reference>
<protein>
    <submittedName>
        <fullName evidence="2">Uncharacterized protein</fullName>
    </submittedName>
</protein>
<proteinExistence type="predicted"/>
<evidence type="ECO:0000313" key="5">
    <source>
        <dbReference type="Proteomes" id="UP000516786"/>
    </source>
</evidence>
<dbReference type="EMBL" id="AP015029">
    <property type="protein sequence ID" value="BAW22742.1"/>
    <property type="molecule type" value="Genomic_DNA"/>
</dbReference>
<organism evidence="2 4">
    <name type="scientific">Pseudomonas putida</name>
    <name type="common">Arthrobacter siderocapsulatus</name>
    <dbReference type="NCBI Taxonomy" id="303"/>
    <lineage>
        <taxon>Bacteria</taxon>
        <taxon>Pseudomonadati</taxon>
        <taxon>Pseudomonadota</taxon>
        <taxon>Gammaproteobacteria</taxon>
        <taxon>Pseudomonadales</taxon>
        <taxon>Pseudomonadaceae</taxon>
        <taxon>Pseudomonas</taxon>
    </lineage>
</organism>
<evidence type="ECO:0000256" key="1">
    <source>
        <dbReference type="SAM" id="MobiDB-lite"/>
    </source>
</evidence>
<evidence type="ECO:0000313" key="4">
    <source>
        <dbReference type="Proteomes" id="UP000218731"/>
    </source>
</evidence>
<dbReference type="AlphaFoldDB" id="A0A1L7NBD0"/>
<accession>A0A1L7NBD0</accession>
<feature type="compositionally biased region" description="Basic and acidic residues" evidence="1">
    <location>
        <begin position="1"/>
        <end position="12"/>
    </location>
</feature>
<evidence type="ECO:0000313" key="3">
    <source>
        <dbReference type="EMBL" id="QOD00071.1"/>
    </source>
</evidence>
<dbReference type="Proteomes" id="UP000218731">
    <property type="component" value="Chromosome 1"/>
</dbReference>
<reference evidence="3 5" key="2">
    <citation type="submission" date="2020-09" db="EMBL/GenBank/DDBJ databases">
        <title>Co-existence of a novel multidrug-resistance efflux pump with carbapenem resistance gene blaVIM-2 in one megaplasmid in Pseudomonas putida.</title>
        <authorList>
            <person name="Peng K."/>
            <person name="Li R."/>
        </authorList>
    </citation>
    <scope>NUCLEOTIDE SEQUENCE [LARGE SCALE GENOMIC DNA]</scope>
    <source>
        <strain evidence="3 5">ZXPA-20</strain>
    </source>
</reference>
<gene>
    <name evidence="3" type="ORF">ID616_10435</name>
    <name evidence="2" type="ORF">KF715C_ch21690</name>
</gene>
<dbReference type="Proteomes" id="UP000516786">
    <property type="component" value="Chromosome"/>
</dbReference>
<dbReference type="EMBL" id="CP061723">
    <property type="protein sequence ID" value="QOD00071.1"/>
    <property type="molecule type" value="Genomic_DNA"/>
</dbReference>
<feature type="region of interest" description="Disordered" evidence="1">
    <location>
        <begin position="1"/>
        <end position="34"/>
    </location>
</feature>
<name>A0A1L7NBD0_PSEPU</name>
<evidence type="ECO:0000313" key="2">
    <source>
        <dbReference type="EMBL" id="BAW22742.1"/>
    </source>
</evidence>
<dbReference type="RefSeq" id="WP_024717937.1">
    <property type="nucleotide sequence ID" value="NZ_AP015029.1"/>
</dbReference>